<dbReference type="EMBL" id="CM055104">
    <property type="protein sequence ID" value="KAJ7532903.1"/>
    <property type="molecule type" value="Genomic_DNA"/>
</dbReference>
<organism evidence="1 2">
    <name type="scientific">Diphasiastrum complanatum</name>
    <name type="common">Issler's clubmoss</name>
    <name type="synonym">Lycopodium complanatum</name>
    <dbReference type="NCBI Taxonomy" id="34168"/>
    <lineage>
        <taxon>Eukaryota</taxon>
        <taxon>Viridiplantae</taxon>
        <taxon>Streptophyta</taxon>
        <taxon>Embryophyta</taxon>
        <taxon>Tracheophyta</taxon>
        <taxon>Lycopodiopsida</taxon>
        <taxon>Lycopodiales</taxon>
        <taxon>Lycopodiaceae</taxon>
        <taxon>Lycopodioideae</taxon>
        <taxon>Diphasiastrum</taxon>
    </lineage>
</organism>
<name>A0ACC2BSY4_DIPCM</name>
<sequence>MRDKGARPLSIAACTRKLDVDDRLALKLYYRAAGNLLKQASVYRGEGNIVELYVLLLRFSSLVSETVPQHRDYRNSFSSEKSLFRKKFSEVLEELESLKPDVQKLVDQINQDRTSAYKNGLSSTSVNPSHMPRNQPISNSIIYEGDSGISLDATHWDHFPTTGYHKGNSSFLSAQSENQLHALSINSITPTTESLSRHSYFGPSLSSGREVCTLSAKVQYPTLINTSAVEILSLDQTFESPQTVSVVTTAVSNSVNDLGHGEEDIERSLSRDTDSTVSALTPPANNQFDLLNQLFPPPVAVPVQNVPIELESIPSDALSLSVTSDQQPGPIQPAEALQKSKEPKSMHISIKMLEEFLTIAKSNTKKSIETCGVLSGYFKKGVFHVSTLIVPKQEATSNTCEAINEEEIFLTQDKRGLFQLGWIHTHPSQSCFMSSVDLHTHYSYQVMLQEAIAIVMAPMDATRKYGIFRLSDPEGVQVIKQCQKRGFHSHEKPADGGAIYKQCDHVIMDPALGFEVIDLR</sequence>
<evidence type="ECO:0000313" key="1">
    <source>
        <dbReference type="EMBL" id="KAJ7532903.1"/>
    </source>
</evidence>
<comment type="caution">
    <text evidence="1">The sequence shown here is derived from an EMBL/GenBank/DDBJ whole genome shotgun (WGS) entry which is preliminary data.</text>
</comment>
<dbReference type="Proteomes" id="UP001162992">
    <property type="component" value="Chromosome 13"/>
</dbReference>
<keyword evidence="2" id="KW-1185">Reference proteome</keyword>
<evidence type="ECO:0000313" key="2">
    <source>
        <dbReference type="Proteomes" id="UP001162992"/>
    </source>
</evidence>
<proteinExistence type="predicted"/>
<reference evidence="2" key="1">
    <citation type="journal article" date="2024" name="Proc. Natl. Acad. Sci. U.S.A.">
        <title>Extraordinary preservation of gene collinearity over three hundred million years revealed in homosporous lycophytes.</title>
        <authorList>
            <person name="Li C."/>
            <person name="Wickell D."/>
            <person name="Kuo L.Y."/>
            <person name="Chen X."/>
            <person name="Nie B."/>
            <person name="Liao X."/>
            <person name="Peng D."/>
            <person name="Ji J."/>
            <person name="Jenkins J."/>
            <person name="Williams M."/>
            <person name="Shu S."/>
            <person name="Plott C."/>
            <person name="Barry K."/>
            <person name="Rajasekar S."/>
            <person name="Grimwood J."/>
            <person name="Han X."/>
            <person name="Sun S."/>
            <person name="Hou Z."/>
            <person name="He W."/>
            <person name="Dai G."/>
            <person name="Sun C."/>
            <person name="Schmutz J."/>
            <person name="Leebens-Mack J.H."/>
            <person name="Li F.W."/>
            <person name="Wang L."/>
        </authorList>
    </citation>
    <scope>NUCLEOTIDE SEQUENCE [LARGE SCALE GENOMIC DNA]</scope>
    <source>
        <strain evidence="2">cv. PW_Plant_1</strain>
    </source>
</reference>
<accession>A0ACC2BSY4</accession>
<gene>
    <name evidence="1" type="ORF">O6H91_13G024900</name>
</gene>
<protein>
    <submittedName>
        <fullName evidence="1">Uncharacterized protein</fullName>
    </submittedName>
</protein>